<accession>A0A0F9KSH7</accession>
<dbReference type="GO" id="GO:0003677">
    <property type="term" value="F:DNA binding"/>
    <property type="evidence" value="ECO:0007669"/>
    <property type="project" value="InterPro"/>
</dbReference>
<organism evidence="1">
    <name type="scientific">marine sediment metagenome</name>
    <dbReference type="NCBI Taxonomy" id="412755"/>
    <lineage>
        <taxon>unclassified sequences</taxon>
        <taxon>metagenomes</taxon>
        <taxon>ecological metagenomes</taxon>
    </lineage>
</organism>
<dbReference type="AlphaFoldDB" id="A0A0F9KSH7"/>
<proteinExistence type="predicted"/>
<name>A0A0F9KSH7_9ZZZZ</name>
<dbReference type="Pfam" id="PF02452">
    <property type="entry name" value="PemK_toxin"/>
    <property type="match status" value="1"/>
</dbReference>
<protein>
    <submittedName>
        <fullName evidence="1">Uncharacterized protein</fullName>
    </submittedName>
</protein>
<evidence type="ECO:0000313" key="1">
    <source>
        <dbReference type="EMBL" id="KKM85239.1"/>
    </source>
</evidence>
<reference evidence="1" key="1">
    <citation type="journal article" date="2015" name="Nature">
        <title>Complex archaea that bridge the gap between prokaryotes and eukaryotes.</title>
        <authorList>
            <person name="Spang A."/>
            <person name="Saw J.H."/>
            <person name="Jorgensen S.L."/>
            <person name="Zaremba-Niedzwiedzka K."/>
            <person name="Martijn J."/>
            <person name="Lind A.E."/>
            <person name="van Eijk R."/>
            <person name="Schleper C."/>
            <person name="Guy L."/>
            <person name="Ettema T.J."/>
        </authorList>
    </citation>
    <scope>NUCLEOTIDE SEQUENCE</scope>
</reference>
<gene>
    <name evidence="1" type="ORF">LCGC14_1291070</name>
</gene>
<dbReference type="SUPFAM" id="SSF50118">
    <property type="entry name" value="Cell growth inhibitor/plasmid maintenance toxic component"/>
    <property type="match status" value="1"/>
</dbReference>
<dbReference type="InterPro" id="IPR011067">
    <property type="entry name" value="Plasmid_toxin/cell-grow_inhib"/>
</dbReference>
<sequence length="117" mass="13777">MIIMSKPKFVEGDIVYCHLPKKEKAEFMENKLSLLLIKRSYGNFNVCRITKKLWKGVLTFKITNEDLEEGKLKAIPSYVVLEDIFTVNERRFSKRKKGKLKENVLDKIKEEIRKSIV</sequence>
<dbReference type="Gene3D" id="2.30.30.110">
    <property type="match status" value="1"/>
</dbReference>
<dbReference type="InterPro" id="IPR003477">
    <property type="entry name" value="PemK-like"/>
</dbReference>
<dbReference type="EMBL" id="LAZR01007442">
    <property type="protein sequence ID" value="KKM85239.1"/>
    <property type="molecule type" value="Genomic_DNA"/>
</dbReference>
<comment type="caution">
    <text evidence="1">The sequence shown here is derived from an EMBL/GenBank/DDBJ whole genome shotgun (WGS) entry which is preliminary data.</text>
</comment>